<evidence type="ECO:0000313" key="3">
    <source>
        <dbReference type="EMBL" id="PJE62914.1"/>
    </source>
</evidence>
<feature type="transmembrane region" description="Helical" evidence="1">
    <location>
        <begin position="36"/>
        <end position="54"/>
    </location>
</feature>
<keyword evidence="1" id="KW-1133">Transmembrane helix</keyword>
<reference evidence="4" key="1">
    <citation type="submission" date="2017-09" db="EMBL/GenBank/DDBJ databases">
        <title>Depth-based differentiation of microbial function through sediment-hosted aquifers and enrichment of novel symbionts in the deep terrestrial subsurface.</title>
        <authorList>
            <person name="Probst A.J."/>
            <person name="Ladd B."/>
            <person name="Jarett J.K."/>
            <person name="Geller-Mcgrath D.E."/>
            <person name="Sieber C.M.K."/>
            <person name="Emerson J.B."/>
            <person name="Anantharaman K."/>
            <person name="Thomas B.C."/>
            <person name="Malmstrom R."/>
            <person name="Stieglmeier M."/>
            <person name="Klingl A."/>
            <person name="Woyke T."/>
            <person name="Ryan C.M."/>
            <person name="Banfield J.F."/>
        </authorList>
    </citation>
    <scope>NUCLEOTIDE SEQUENCE [LARGE SCALE GENOMIC DNA]</scope>
</reference>
<dbReference type="PANTHER" id="PTHR36851">
    <property type="entry name" value="UNNAMED PRODUCT"/>
    <property type="match status" value="1"/>
</dbReference>
<dbReference type="EMBL" id="PFED01000104">
    <property type="protein sequence ID" value="PJE62914.1"/>
    <property type="molecule type" value="Genomic_DNA"/>
</dbReference>
<dbReference type="InterPro" id="IPR001173">
    <property type="entry name" value="Glyco_trans_2-like"/>
</dbReference>
<feature type="domain" description="Glycosyltransferase 2-like" evidence="2">
    <location>
        <begin position="195"/>
        <end position="409"/>
    </location>
</feature>
<gene>
    <name evidence="3" type="ORF">COU88_02375</name>
</gene>
<evidence type="ECO:0000256" key="1">
    <source>
        <dbReference type="SAM" id="Phobius"/>
    </source>
</evidence>
<dbReference type="AlphaFoldDB" id="A0A2M8KSK4"/>
<evidence type="ECO:0000313" key="4">
    <source>
        <dbReference type="Proteomes" id="UP000229554"/>
    </source>
</evidence>
<proteinExistence type="predicted"/>
<dbReference type="InterPro" id="IPR029044">
    <property type="entry name" value="Nucleotide-diphossugar_trans"/>
</dbReference>
<protein>
    <recommendedName>
        <fullName evidence="2">Glycosyltransferase 2-like domain-containing protein</fullName>
    </recommendedName>
</protein>
<evidence type="ECO:0000259" key="2">
    <source>
        <dbReference type="Pfam" id="PF13632"/>
    </source>
</evidence>
<organism evidence="3 4">
    <name type="scientific">Candidatus Roizmanbacteria bacterium CG10_big_fil_rev_8_21_14_0_10_39_6</name>
    <dbReference type="NCBI Taxonomy" id="1974853"/>
    <lineage>
        <taxon>Bacteria</taxon>
        <taxon>Candidatus Roizmaniibacteriota</taxon>
    </lineage>
</organism>
<dbReference type="PANTHER" id="PTHR36851:SF1">
    <property type="entry name" value="GLYCO_TRANS_2-LIKE DOMAIN-CONTAINING PROTEIN"/>
    <property type="match status" value="1"/>
</dbReference>
<comment type="caution">
    <text evidence="3">The sequence shown here is derived from an EMBL/GenBank/DDBJ whole genome shotgun (WGS) entry which is preliminary data.</text>
</comment>
<feature type="non-terminal residue" evidence="3">
    <location>
        <position position="432"/>
    </location>
</feature>
<dbReference type="Pfam" id="PF13632">
    <property type="entry name" value="Glyco_trans_2_3"/>
    <property type="match status" value="1"/>
</dbReference>
<name>A0A2M8KSK4_9BACT</name>
<dbReference type="SUPFAM" id="SSF53448">
    <property type="entry name" value="Nucleotide-diphospho-sugar transferases"/>
    <property type="match status" value="1"/>
</dbReference>
<keyword evidence="1" id="KW-0812">Transmembrane</keyword>
<feature type="transmembrane region" description="Helical" evidence="1">
    <location>
        <begin position="408"/>
        <end position="430"/>
    </location>
</feature>
<accession>A0A2M8KSK4</accession>
<feature type="transmembrane region" description="Helical" evidence="1">
    <location>
        <begin position="12"/>
        <end position="30"/>
    </location>
</feature>
<feature type="transmembrane region" description="Helical" evidence="1">
    <location>
        <begin position="377"/>
        <end position="396"/>
    </location>
</feature>
<sequence length="432" mass="50220">MVRRVVTSQRFYEILVPVVTWLIITTPVWLSPFFPALVAYFIIVFDVYFFYKTFKTVVLATMSYMRIKQANKINWYKRARFCASFDEINHVIIVTNYKETKRKLRITLDAIAKQRYAKNHIHIVLAMEEAEGIAAHDRAKKLISEYMTSVASITATFHPLKPGEEKGKASNETWAARAVSYMVAKKKWDPKNIIVTSCDADSVLDNQYLAYVTYQYLTDRNAQYKFYWAPLLLYSNYWKLNFFIRIQTTISSIMRLAFLSETSNLIQISTYSMSLWLLEQVDYWDVDIIPEDWHIFLQAFVKFGSVVETKPVYLITTGDGVSGKNFVDSIRNRYEQEKRWAWGVTDIPYAIQQFVHASHISIVDRFFRILSVLQTHILWPSSFFVLTLGATVPMFLNPYFKQTALGYLLPKVAGSILTMTTSFVLIIAVLDF</sequence>
<dbReference type="Proteomes" id="UP000229554">
    <property type="component" value="Unassembled WGS sequence"/>
</dbReference>
<keyword evidence="1" id="KW-0472">Membrane</keyword>